<sequence length="185" mass="20369">MTSFRVKVWILPSEEDVWVFNAAAQQSIFHGMARVIHGQDVGHSWTTHFMVDTPIELVFSTPPGDSHLPYPALAATPSPMSVDPRTPSSRPVPAPVPFPTEDPTPPPVATERDVLMAEPSVRNDDVLPHMLPTYPNTYLPFTTDRSPPHTTGWIEEDTKDAASSSTASLTSSEESDPIEDYSPYE</sequence>
<feature type="compositionally biased region" description="Pro residues" evidence="1">
    <location>
        <begin position="90"/>
        <end position="108"/>
    </location>
</feature>
<evidence type="ECO:0000256" key="1">
    <source>
        <dbReference type="SAM" id="MobiDB-lite"/>
    </source>
</evidence>
<dbReference type="RefSeq" id="XP_027368221.1">
    <property type="nucleotide sequence ID" value="XM_027512420.1"/>
</dbReference>
<feature type="region of interest" description="Disordered" evidence="1">
    <location>
        <begin position="141"/>
        <end position="185"/>
    </location>
</feature>
<gene>
    <name evidence="3" type="primary">LOC113874195</name>
</gene>
<reference evidence="3" key="2">
    <citation type="submission" date="2025-08" db="UniProtKB">
        <authorList>
            <consortium name="RefSeq"/>
        </authorList>
    </citation>
    <scope>IDENTIFICATION</scope>
    <source>
        <tissue evidence="3">Young leaves</tissue>
    </source>
</reference>
<dbReference type="KEGG" id="aprc:113874195"/>
<feature type="region of interest" description="Disordered" evidence="1">
    <location>
        <begin position="76"/>
        <end position="108"/>
    </location>
</feature>
<keyword evidence="2" id="KW-1185">Reference proteome</keyword>
<feature type="compositionally biased region" description="Low complexity" evidence="1">
    <location>
        <begin position="161"/>
        <end position="172"/>
    </location>
</feature>
<evidence type="ECO:0000313" key="3">
    <source>
        <dbReference type="RefSeq" id="XP_027368221.1"/>
    </source>
</evidence>
<reference evidence="2" key="1">
    <citation type="journal article" date="2019" name="Toxins">
        <title>Detection of Abrin-Like and Prepropulchellin-Like Toxin Genes and Transcripts Using Whole Genome Sequencing and Full-Length Transcript Sequencing of Abrus precatorius.</title>
        <authorList>
            <person name="Hovde B.T."/>
            <person name="Daligault H.E."/>
            <person name="Hanschen E.R."/>
            <person name="Kunde Y.A."/>
            <person name="Johnson M.B."/>
            <person name="Starkenburg S.R."/>
            <person name="Johnson S.L."/>
        </authorList>
    </citation>
    <scope>NUCLEOTIDE SEQUENCE [LARGE SCALE GENOMIC DNA]</scope>
</reference>
<dbReference type="GeneID" id="113874195"/>
<dbReference type="AlphaFoldDB" id="A0A8B8MHM5"/>
<dbReference type="Proteomes" id="UP000694853">
    <property type="component" value="Unplaced"/>
</dbReference>
<proteinExistence type="predicted"/>
<organism evidence="2 3">
    <name type="scientific">Abrus precatorius</name>
    <name type="common">Indian licorice</name>
    <name type="synonym">Glycine abrus</name>
    <dbReference type="NCBI Taxonomy" id="3816"/>
    <lineage>
        <taxon>Eukaryota</taxon>
        <taxon>Viridiplantae</taxon>
        <taxon>Streptophyta</taxon>
        <taxon>Embryophyta</taxon>
        <taxon>Tracheophyta</taxon>
        <taxon>Spermatophyta</taxon>
        <taxon>Magnoliopsida</taxon>
        <taxon>eudicotyledons</taxon>
        <taxon>Gunneridae</taxon>
        <taxon>Pentapetalae</taxon>
        <taxon>rosids</taxon>
        <taxon>fabids</taxon>
        <taxon>Fabales</taxon>
        <taxon>Fabaceae</taxon>
        <taxon>Papilionoideae</taxon>
        <taxon>50 kb inversion clade</taxon>
        <taxon>NPAAA clade</taxon>
        <taxon>indigoferoid/millettioid clade</taxon>
        <taxon>Abreae</taxon>
        <taxon>Abrus</taxon>
    </lineage>
</organism>
<protein>
    <submittedName>
        <fullName evidence="3">Proline-rich receptor-like protein kinase PERK14</fullName>
    </submittedName>
</protein>
<accession>A0A8B8MHM5</accession>
<name>A0A8B8MHM5_ABRPR</name>
<evidence type="ECO:0000313" key="2">
    <source>
        <dbReference type="Proteomes" id="UP000694853"/>
    </source>
</evidence>